<reference evidence="7" key="1">
    <citation type="journal article" date="2014" name="Genome Announc.">
        <title>Draft Genome Sequences of Marine Flavobacterium Algibacter lectus Strains SS8 and NR4.</title>
        <authorList>
            <person name="Takatani N."/>
            <person name="Nakanishi M."/>
            <person name="Meirelles P."/>
            <person name="Mino S."/>
            <person name="Suda W."/>
            <person name="Oshima K."/>
            <person name="Hattori M."/>
            <person name="Ohkuma M."/>
            <person name="Hosokawa M."/>
            <person name="Miyashita K."/>
            <person name="Thompson F.L."/>
            <person name="Niwa A."/>
            <person name="Sawabe T."/>
            <person name="Sawabe T."/>
        </authorList>
    </citation>
    <scope>NUCLEOTIDE SEQUENCE [LARGE SCALE GENOMIC DNA]</scope>
    <source>
        <strain evidence="7">JCM 19274</strain>
    </source>
</reference>
<organism evidence="7 8">
    <name type="scientific">Algibacter lectus</name>
    <dbReference type="NCBI Taxonomy" id="221126"/>
    <lineage>
        <taxon>Bacteria</taxon>
        <taxon>Pseudomonadati</taxon>
        <taxon>Bacteroidota</taxon>
        <taxon>Flavobacteriia</taxon>
        <taxon>Flavobacteriales</taxon>
        <taxon>Flavobacteriaceae</taxon>
        <taxon>Algibacter</taxon>
    </lineage>
</organism>
<dbReference type="EMBL" id="BBNU01000016">
    <property type="protein sequence ID" value="GAL81416.1"/>
    <property type="molecule type" value="Genomic_DNA"/>
</dbReference>
<dbReference type="Pfam" id="PF01694">
    <property type="entry name" value="Rhomboid"/>
    <property type="match status" value="1"/>
</dbReference>
<evidence type="ECO:0000259" key="6">
    <source>
        <dbReference type="Pfam" id="PF01694"/>
    </source>
</evidence>
<evidence type="ECO:0000256" key="4">
    <source>
        <dbReference type="ARBA" id="ARBA00023136"/>
    </source>
</evidence>
<keyword evidence="3 5" id="KW-1133">Transmembrane helix</keyword>
<dbReference type="InterPro" id="IPR035952">
    <property type="entry name" value="Rhomboid-like_sf"/>
</dbReference>
<feature type="transmembrane region" description="Helical" evidence="5">
    <location>
        <begin position="55"/>
        <end position="73"/>
    </location>
</feature>
<dbReference type="AlphaFoldDB" id="A0A090WWR4"/>
<dbReference type="PANTHER" id="PTHR43066">
    <property type="entry name" value="RHOMBOID-RELATED PROTEIN"/>
    <property type="match status" value="1"/>
</dbReference>
<feature type="transmembrane region" description="Helical" evidence="5">
    <location>
        <begin position="12"/>
        <end position="35"/>
    </location>
</feature>
<dbReference type="Proteomes" id="UP000029643">
    <property type="component" value="Unassembled WGS sequence"/>
</dbReference>
<dbReference type="InterPro" id="IPR022764">
    <property type="entry name" value="Peptidase_S54_rhomboid_dom"/>
</dbReference>
<feature type="domain" description="Peptidase S54 rhomboid" evidence="6">
    <location>
        <begin position="45"/>
        <end position="88"/>
    </location>
</feature>
<comment type="caution">
    <text evidence="7">The sequence shown here is derived from an EMBL/GenBank/DDBJ whole genome shotgun (WGS) entry which is preliminary data.</text>
</comment>
<dbReference type="SUPFAM" id="SSF144091">
    <property type="entry name" value="Rhomboid-like"/>
    <property type="match status" value="1"/>
</dbReference>
<evidence type="ECO:0000313" key="8">
    <source>
        <dbReference type="Proteomes" id="UP000029643"/>
    </source>
</evidence>
<comment type="subcellular location">
    <subcellularLocation>
        <location evidence="1">Membrane</location>
        <topology evidence="1">Multi-pass membrane protein</topology>
    </subcellularLocation>
</comment>
<dbReference type="RefSeq" id="WP_369450624.1">
    <property type="nucleotide sequence ID" value="NZ_BBNU01000016.1"/>
</dbReference>
<evidence type="ECO:0000256" key="2">
    <source>
        <dbReference type="ARBA" id="ARBA00022692"/>
    </source>
</evidence>
<evidence type="ECO:0000313" key="7">
    <source>
        <dbReference type="EMBL" id="GAL81416.1"/>
    </source>
</evidence>
<protein>
    <submittedName>
        <fullName evidence="7">GlpG protein</fullName>
    </submittedName>
</protein>
<proteinExistence type="predicted"/>
<sequence>MMRISETVKHLIIINVIMFVGTQTIGNGILFFDLFAMHFPKNDAFQLWQVITHMFMHGGFQHLFFNMLMLYFFGSMLESTIGRNKFCSYIYQLV</sequence>
<name>A0A090WWR4_9FLAO</name>
<dbReference type="GO" id="GO:0016020">
    <property type="term" value="C:membrane"/>
    <property type="evidence" value="ECO:0007669"/>
    <property type="project" value="UniProtKB-SubCell"/>
</dbReference>
<keyword evidence="2 5" id="KW-0812">Transmembrane</keyword>
<evidence type="ECO:0000256" key="3">
    <source>
        <dbReference type="ARBA" id="ARBA00022989"/>
    </source>
</evidence>
<dbReference type="Gene3D" id="1.20.1540.10">
    <property type="entry name" value="Rhomboid-like"/>
    <property type="match status" value="1"/>
</dbReference>
<keyword evidence="4 5" id="KW-0472">Membrane</keyword>
<dbReference type="GO" id="GO:0004252">
    <property type="term" value="F:serine-type endopeptidase activity"/>
    <property type="evidence" value="ECO:0007669"/>
    <property type="project" value="InterPro"/>
</dbReference>
<evidence type="ECO:0000256" key="5">
    <source>
        <dbReference type="SAM" id="Phobius"/>
    </source>
</evidence>
<accession>A0A090WWR4</accession>
<evidence type="ECO:0000256" key="1">
    <source>
        <dbReference type="ARBA" id="ARBA00004141"/>
    </source>
</evidence>
<dbReference type="PANTHER" id="PTHR43066:SF11">
    <property type="entry name" value="PEPTIDASE S54 RHOMBOID DOMAIN-CONTAINING PROTEIN"/>
    <property type="match status" value="1"/>
</dbReference>
<gene>
    <name evidence="7" type="ORF">JCM19274_1643</name>
</gene>